<name>A0A6V7GYU9_9HYME</name>
<feature type="non-terminal residue" evidence="1">
    <location>
        <position position="132"/>
    </location>
</feature>
<sequence length="132" mass="15575">YNVGKKSIDLSDQMAAYNNPLRKWYRKLDFELLLNTVVNSFFIYQESTGQKMCITTYRKKLIEARRRTNKSTHVQNLGITWKKRKAVRIKLEDTAPYYILFLKALTKQKPMSPKLNVQSYKYARTDTRAGIT</sequence>
<keyword evidence="2" id="KW-1185">Reference proteome</keyword>
<evidence type="ECO:0000313" key="1">
    <source>
        <dbReference type="EMBL" id="CAD1470961.1"/>
    </source>
</evidence>
<protein>
    <recommendedName>
        <fullName evidence="3">PiggyBac transposable element-derived protein domain-containing protein</fullName>
    </recommendedName>
</protein>
<dbReference type="OrthoDB" id="7613118at2759"/>
<dbReference type="AlphaFoldDB" id="A0A6V7GYU9"/>
<comment type="caution">
    <text evidence="1">The sequence shown here is derived from an EMBL/GenBank/DDBJ whole genome shotgun (WGS) entry which is preliminary data.</text>
</comment>
<evidence type="ECO:0008006" key="3">
    <source>
        <dbReference type="Google" id="ProtNLM"/>
    </source>
</evidence>
<accession>A0A6V7GYU9</accession>
<organism evidence="1 2">
    <name type="scientific">Heterotrigona itama</name>
    <dbReference type="NCBI Taxonomy" id="395501"/>
    <lineage>
        <taxon>Eukaryota</taxon>
        <taxon>Metazoa</taxon>
        <taxon>Ecdysozoa</taxon>
        <taxon>Arthropoda</taxon>
        <taxon>Hexapoda</taxon>
        <taxon>Insecta</taxon>
        <taxon>Pterygota</taxon>
        <taxon>Neoptera</taxon>
        <taxon>Endopterygota</taxon>
        <taxon>Hymenoptera</taxon>
        <taxon>Apocrita</taxon>
        <taxon>Aculeata</taxon>
        <taxon>Apoidea</taxon>
        <taxon>Anthophila</taxon>
        <taxon>Apidae</taxon>
        <taxon>Heterotrigona</taxon>
    </lineage>
</organism>
<dbReference type="EMBL" id="CAJDYZ010004133">
    <property type="protein sequence ID" value="CAD1470961.1"/>
    <property type="molecule type" value="Genomic_DNA"/>
</dbReference>
<reference evidence="1" key="1">
    <citation type="submission" date="2020-07" db="EMBL/GenBank/DDBJ databases">
        <authorList>
            <person name="Nazaruddin N."/>
        </authorList>
    </citation>
    <scope>NUCLEOTIDE SEQUENCE</scope>
</reference>
<dbReference type="Proteomes" id="UP000752696">
    <property type="component" value="Unassembled WGS sequence"/>
</dbReference>
<gene>
    <name evidence="1" type="ORF">MHI_LOCUS208506</name>
</gene>
<proteinExistence type="predicted"/>
<evidence type="ECO:0000313" key="2">
    <source>
        <dbReference type="Proteomes" id="UP000752696"/>
    </source>
</evidence>